<protein>
    <recommendedName>
        <fullName evidence="8">Pirin family protein</fullName>
    </recommendedName>
</protein>
<feature type="domain" description="Pirin N-terminal" evidence="4">
    <location>
        <begin position="47"/>
        <end position="118"/>
    </location>
</feature>
<evidence type="ECO:0000256" key="3">
    <source>
        <dbReference type="RuleBase" id="RU003457"/>
    </source>
</evidence>
<dbReference type="PIRSF" id="PIRSF006232">
    <property type="entry name" value="Pirin"/>
    <property type="match status" value="1"/>
</dbReference>
<evidence type="ECO:0000313" key="6">
    <source>
        <dbReference type="EMBL" id="CAB3803044.1"/>
    </source>
</evidence>
<dbReference type="InterPro" id="IPR008778">
    <property type="entry name" value="Pirin_C_dom"/>
</dbReference>
<gene>
    <name evidence="6" type="ORF">LMG28614_05728</name>
</gene>
<keyword evidence="2" id="KW-0479">Metal-binding</keyword>
<dbReference type="Pfam" id="PF02678">
    <property type="entry name" value="Pirin"/>
    <property type="match status" value="1"/>
</dbReference>
<comment type="similarity">
    <text evidence="1 3">Belongs to the pirin family.</text>
</comment>
<proteinExistence type="inferred from homology"/>
<feature type="binding site" evidence="2">
    <location>
        <position position="53"/>
    </location>
    <ligand>
        <name>Fe cation</name>
        <dbReference type="ChEBI" id="CHEBI:24875"/>
    </ligand>
</feature>
<evidence type="ECO:0000259" key="4">
    <source>
        <dbReference type="Pfam" id="PF02678"/>
    </source>
</evidence>
<evidence type="ECO:0000256" key="2">
    <source>
        <dbReference type="PIRSR" id="PIRSR006232-1"/>
    </source>
</evidence>
<dbReference type="Pfam" id="PF05726">
    <property type="entry name" value="Pirin_C"/>
    <property type="match status" value="1"/>
</dbReference>
<dbReference type="GO" id="GO:0046872">
    <property type="term" value="F:metal ion binding"/>
    <property type="evidence" value="ECO:0007669"/>
    <property type="project" value="UniProtKB-KW"/>
</dbReference>
<reference evidence="6 7" key="1">
    <citation type="submission" date="2020-04" db="EMBL/GenBank/DDBJ databases">
        <authorList>
            <person name="De Canck E."/>
        </authorList>
    </citation>
    <scope>NUCLEOTIDE SEQUENCE [LARGE SCALE GENOMIC DNA]</scope>
    <source>
        <strain evidence="6 7">LMG 28614</strain>
    </source>
</reference>
<dbReference type="CDD" id="cd02247">
    <property type="entry name" value="cupin_pirin_C"/>
    <property type="match status" value="1"/>
</dbReference>
<dbReference type="EMBL" id="CADIKK010000034">
    <property type="protein sequence ID" value="CAB3803044.1"/>
    <property type="molecule type" value="Genomic_DNA"/>
</dbReference>
<name>A0A6S7D0S6_9BURK</name>
<dbReference type="SUPFAM" id="SSF51182">
    <property type="entry name" value="RmlC-like cupins"/>
    <property type="match status" value="1"/>
</dbReference>
<comment type="cofactor">
    <cofactor evidence="2">
        <name>Fe cation</name>
        <dbReference type="ChEBI" id="CHEBI:24875"/>
    </cofactor>
    <text evidence="2">Binds 1 Fe cation per subunit.</text>
</comment>
<evidence type="ECO:0000313" key="7">
    <source>
        <dbReference type="Proteomes" id="UP000494365"/>
    </source>
</evidence>
<dbReference type="AlphaFoldDB" id="A0A6S7D0S6"/>
<evidence type="ECO:0008006" key="8">
    <source>
        <dbReference type="Google" id="ProtNLM"/>
    </source>
</evidence>
<sequence>MAIHVSRAVVNQMSKRGASFAAARIDLAALHDFVNPVVGLDHFRMSGPTFAPHPHAGFSAISYMFDDSAGAMHNRDSLGNDFIAGPGDVIWTQAGSGMIHDELPAQNGREVHGIQLFVNQTSANKRLDPEVFWLKRNDVPVIDDGTGNRIRVVVGEHEGKRSPLVPAEPFLLLDGEWCVPTDLPLNANWNTIVYVLEGELRLDADGKAIQLRPGHTLGIRSDDAGSVRLEPSAPTHMLVLAGPAIDEPMVTNGPFIMNSAAQIEEAVARFKAGKMGRLQAIGTGQRED</sequence>
<dbReference type="PANTHER" id="PTHR13903">
    <property type="entry name" value="PIRIN-RELATED"/>
    <property type="match status" value="1"/>
</dbReference>
<dbReference type="Gene3D" id="2.60.120.10">
    <property type="entry name" value="Jelly Rolls"/>
    <property type="match status" value="2"/>
</dbReference>
<dbReference type="InterPro" id="IPR003829">
    <property type="entry name" value="Pirin_N_dom"/>
</dbReference>
<feature type="binding site" evidence="2">
    <location>
        <position position="100"/>
    </location>
    <ligand>
        <name>Fe cation</name>
        <dbReference type="ChEBI" id="CHEBI:24875"/>
    </ligand>
</feature>
<keyword evidence="2" id="KW-0408">Iron</keyword>
<feature type="binding site" evidence="2">
    <location>
        <position position="55"/>
    </location>
    <ligand>
        <name>Fe cation</name>
        <dbReference type="ChEBI" id="CHEBI:24875"/>
    </ligand>
</feature>
<dbReference type="InterPro" id="IPR014710">
    <property type="entry name" value="RmlC-like_jellyroll"/>
</dbReference>
<dbReference type="PANTHER" id="PTHR13903:SF8">
    <property type="entry name" value="PIRIN"/>
    <property type="match status" value="1"/>
</dbReference>
<dbReference type="Proteomes" id="UP000494365">
    <property type="component" value="Unassembled WGS sequence"/>
</dbReference>
<keyword evidence="7" id="KW-1185">Reference proteome</keyword>
<feature type="binding site" evidence="2">
    <location>
        <position position="102"/>
    </location>
    <ligand>
        <name>Fe cation</name>
        <dbReference type="ChEBI" id="CHEBI:24875"/>
    </ligand>
</feature>
<evidence type="ECO:0000259" key="5">
    <source>
        <dbReference type="Pfam" id="PF05726"/>
    </source>
</evidence>
<dbReference type="InterPro" id="IPR011051">
    <property type="entry name" value="RmlC_Cupin_sf"/>
</dbReference>
<dbReference type="InterPro" id="IPR012093">
    <property type="entry name" value="Pirin"/>
</dbReference>
<organism evidence="6 7">
    <name type="scientific">Paraburkholderia ultramafica</name>
    <dbReference type="NCBI Taxonomy" id="1544867"/>
    <lineage>
        <taxon>Bacteria</taxon>
        <taxon>Pseudomonadati</taxon>
        <taxon>Pseudomonadota</taxon>
        <taxon>Betaproteobacteria</taxon>
        <taxon>Burkholderiales</taxon>
        <taxon>Burkholderiaceae</taxon>
        <taxon>Paraburkholderia</taxon>
    </lineage>
</organism>
<evidence type="ECO:0000256" key="1">
    <source>
        <dbReference type="ARBA" id="ARBA00008416"/>
    </source>
</evidence>
<feature type="domain" description="Pirin C-terminal" evidence="5">
    <location>
        <begin position="182"/>
        <end position="276"/>
    </location>
</feature>
<accession>A0A6S7D0S6</accession>